<feature type="transmembrane region" description="Helical" evidence="1">
    <location>
        <begin position="114"/>
        <end position="136"/>
    </location>
</feature>
<feature type="transmembrane region" description="Helical" evidence="1">
    <location>
        <begin position="142"/>
        <end position="168"/>
    </location>
</feature>
<keyword evidence="1" id="KW-0472">Membrane</keyword>
<dbReference type="EMBL" id="JAACJL010000057">
    <property type="protein sequence ID" value="KAF4612431.1"/>
    <property type="molecule type" value="Genomic_DNA"/>
</dbReference>
<dbReference type="PANTHER" id="PTHR35329:SF1">
    <property type="entry name" value="CHITIN SYNTHASE EXPORT CHAPERONE"/>
    <property type="match status" value="1"/>
</dbReference>
<feature type="transmembrane region" description="Helical" evidence="1">
    <location>
        <begin position="82"/>
        <end position="102"/>
    </location>
</feature>
<dbReference type="Pfam" id="PF12271">
    <property type="entry name" value="Chs7"/>
    <property type="match status" value="1"/>
</dbReference>
<dbReference type="GO" id="GO:0005789">
    <property type="term" value="C:endoplasmic reticulum membrane"/>
    <property type="evidence" value="ECO:0007669"/>
    <property type="project" value="TreeGrafter"/>
</dbReference>
<feature type="transmembrane region" description="Helical" evidence="1">
    <location>
        <begin position="180"/>
        <end position="199"/>
    </location>
</feature>
<dbReference type="AlphaFoldDB" id="A0A8H4VIR1"/>
<evidence type="ECO:0008006" key="4">
    <source>
        <dbReference type="Google" id="ProtNLM"/>
    </source>
</evidence>
<name>A0A8H4VIR1_9AGAR</name>
<reference evidence="2 3" key="1">
    <citation type="submission" date="2019-12" db="EMBL/GenBank/DDBJ databases">
        <authorList>
            <person name="Floudas D."/>
            <person name="Bentzer J."/>
            <person name="Ahren D."/>
            <person name="Johansson T."/>
            <person name="Persson P."/>
            <person name="Tunlid A."/>
        </authorList>
    </citation>
    <scope>NUCLEOTIDE SEQUENCE [LARGE SCALE GENOMIC DNA]</scope>
    <source>
        <strain evidence="2 3">CBS 102.39</strain>
    </source>
</reference>
<gene>
    <name evidence="2" type="ORF">D9613_004379</name>
</gene>
<evidence type="ECO:0000313" key="2">
    <source>
        <dbReference type="EMBL" id="KAF4612431.1"/>
    </source>
</evidence>
<proteinExistence type="predicted"/>
<dbReference type="PANTHER" id="PTHR35329">
    <property type="entry name" value="CHITIN SYNTHASE EXPORT CHAPERONE"/>
    <property type="match status" value="1"/>
</dbReference>
<evidence type="ECO:0000256" key="1">
    <source>
        <dbReference type="SAM" id="Phobius"/>
    </source>
</evidence>
<keyword evidence="1" id="KW-0812">Transmembrane</keyword>
<comment type="caution">
    <text evidence="2">The sequence shown here is derived from an EMBL/GenBank/DDBJ whole genome shotgun (WGS) entry which is preliminary data.</text>
</comment>
<protein>
    <recommendedName>
        <fullName evidence="4">Chitin synthase export chaperone</fullName>
    </recommendedName>
</protein>
<evidence type="ECO:0000313" key="3">
    <source>
        <dbReference type="Proteomes" id="UP000521872"/>
    </source>
</evidence>
<keyword evidence="1" id="KW-1133">Transmembrane helix</keyword>
<dbReference type="InterPro" id="IPR022057">
    <property type="entry name" value="Chs7"/>
</dbReference>
<dbReference type="GO" id="GO:0051082">
    <property type="term" value="F:unfolded protein binding"/>
    <property type="evidence" value="ECO:0007669"/>
    <property type="project" value="TreeGrafter"/>
</dbReference>
<sequence length="330" mass="34888">MLLQVEVAELINSTSSSSSSDNHGAVRGLSAPLLGYTQLSLLQRDSSSALKGLSVPSARAPVGVNPTCGILRLGQEGSIGNVANIAACGVSVIFVAFLIFACNRRKAAVGRIELRTFLTLYLLTLPLQLITTGALLEQGSTALVAITAVHAGAVVALFWSLLANAIVATQVVEDGTLASLVPFYIFTAITLGVGIYISLDIGLGVTTVIGGVSHPPERLGSIALFVITSIWPAACAILYLCIMSYIVLHVLNETRPMWFYILAACLFVLSQLAWFLLGRVICKGSNSKVDGSFVATILETAAVGVLYLAWKSITEETWDDGYGDYPAYPS</sequence>
<feature type="transmembrane region" description="Helical" evidence="1">
    <location>
        <begin position="258"/>
        <end position="281"/>
    </location>
</feature>
<dbReference type="GO" id="GO:0006457">
    <property type="term" value="P:protein folding"/>
    <property type="evidence" value="ECO:0007669"/>
    <property type="project" value="TreeGrafter"/>
</dbReference>
<feature type="transmembrane region" description="Helical" evidence="1">
    <location>
        <begin position="293"/>
        <end position="310"/>
    </location>
</feature>
<feature type="transmembrane region" description="Helical" evidence="1">
    <location>
        <begin position="219"/>
        <end position="246"/>
    </location>
</feature>
<dbReference type="Proteomes" id="UP000521872">
    <property type="component" value="Unassembled WGS sequence"/>
</dbReference>
<keyword evidence="3" id="KW-1185">Reference proteome</keyword>
<organism evidence="2 3">
    <name type="scientific">Agrocybe pediades</name>
    <dbReference type="NCBI Taxonomy" id="84607"/>
    <lineage>
        <taxon>Eukaryota</taxon>
        <taxon>Fungi</taxon>
        <taxon>Dikarya</taxon>
        <taxon>Basidiomycota</taxon>
        <taxon>Agaricomycotina</taxon>
        <taxon>Agaricomycetes</taxon>
        <taxon>Agaricomycetidae</taxon>
        <taxon>Agaricales</taxon>
        <taxon>Agaricineae</taxon>
        <taxon>Strophariaceae</taxon>
        <taxon>Agrocybe</taxon>
    </lineage>
</organism>
<accession>A0A8H4VIR1</accession>